<proteinExistence type="predicted"/>
<dbReference type="Proteomes" id="UP001292094">
    <property type="component" value="Unassembled WGS sequence"/>
</dbReference>
<dbReference type="EMBL" id="JAWZYT010000401">
    <property type="protein sequence ID" value="KAK4323945.1"/>
    <property type="molecule type" value="Genomic_DNA"/>
</dbReference>
<protein>
    <recommendedName>
        <fullName evidence="2">Chitin-binding type-2 domain-containing protein</fullName>
    </recommendedName>
</protein>
<sequence length="218" mass="23757">MSPVSYSLLLFQAISLFLICFPHSVVQSSCQLDCTGKQQGDKIADPRNCYKYYYCLADEIPSDASLYCPEGAPVFDPITGSCSAGATCTVTCYKHCHSACNNSMDYVGDPLNCGIYYVCLPSGADGPFECPLNVPYFNGVTCVADSEVCCNEADLCNSLCTKEGMEIPYPYDCRKFYLCSGYGPPSESNLFTCPSGMNFDIYMGHCTSTAECKTLCYT</sequence>
<evidence type="ECO:0000259" key="2">
    <source>
        <dbReference type="PROSITE" id="PS50940"/>
    </source>
</evidence>
<gene>
    <name evidence="3" type="ORF">Pmani_005404</name>
</gene>
<dbReference type="InterPro" id="IPR036508">
    <property type="entry name" value="Chitin-bd_dom_sf"/>
</dbReference>
<organism evidence="3 4">
    <name type="scientific">Petrolisthes manimaculis</name>
    <dbReference type="NCBI Taxonomy" id="1843537"/>
    <lineage>
        <taxon>Eukaryota</taxon>
        <taxon>Metazoa</taxon>
        <taxon>Ecdysozoa</taxon>
        <taxon>Arthropoda</taxon>
        <taxon>Crustacea</taxon>
        <taxon>Multicrustacea</taxon>
        <taxon>Malacostraca</taxon>
        <taxon>Eumalacostraca</taxon>
        <taxon>Eucarida</taxon>
        <taxon>Decapoda</taxon>
        <taxon>Pleocyemata</taxon>
        <taxon>Anomura</taxon>
        <taxon>Galatheoidea</taxon>
        <taxon>Porcellanidae</taxon>
        <taxon>Petrolisthes</taxon>
    </lineage>
</organism>
<dbReference type="InterPro" id="IPR002557">
    <property type="entry name" value="Chitin-bd_dom"/>
</dbReference>
<name>A0AAE1UM87_9EUCA</name>
<feature type="domain" description="Chitin-binding type-2" evidence="2">
    <location>
        <begin position="31"/>
        <end position="90"/>
    </location>
</feature>
<dbReference type="SUPFAM" id="SSF57625">
    <property type="entry name" value="Invertebrate chitin-binding proteins"/>
    <property type="match status" value="1"/>
</dbReference>
<dbReference type="GO" id="GO:0008061">
    <property type="term" value="F:chitin binding"/>
    <property type="evidence" value="ECO:0007669"/>
    <property type="project" value="InterPro"/>
</dbReference>
<reference evidence="3" key="1">
    <citation type="submission" date="2023-11" db="EMBL/GenBank/DDBJ databases">
        <title>Genome assemblies of two species of porcelain crab, Petrolisthes cinctipes and Petrolisthes manimaculis (Anomura: Porcellanidae).</title>
        <authorList>
            <person name="Angst P."/>
        </authorList>
    </citation>
    <scope>NUCLEOTIDE SEQUENCE</scope>
    <source>
        <strain evidence="3">PB745_02</strain>
        <tissue evidence="3">Gill</tissue>
    </source>
</reference>
<evidence type="ECO:0000256" key="1">
    <source>
        <dbReference type="SAM" id="SignalP"/>
    </source>
</evidence>
<comment type="caution">
    <text evidence="3">The sequence shown here is derived from an EMBL/GenBank/DDBJ whole genome shotgun (WGS) entry which is preliminary data.</text>
</comment>
<dbReference type="Gene3D" id="2.170.140.10">
    <property type="entry name" value="Chitin binding domain"/>
    <property type="match status" value="1"/>
</dbReference>
<feature type="domain" description="Chitin-binding type-2" evidence="2">
    <location>
        <begin position="157"/>
        <end position="214"/>
    </location>
</feature>
<dbReference type="SMART" id="SM00494">
    <property type="entry name" value="ChtBD2"/>
    <property type="match status" value="3"/>
</dbReference>
<keyword evidence="4" id="KW-1185">Reference proteome</keyword>
<dbReference type="PROSITE" id="PS50940">
    <property type="entry name" value="CHIT_BIND_II"/>
    <property type="match status" value="2"/>
</dbReference>
<keyword evidence="1" id="KW-0732">Signal</keyword>
<evidence type="ECO:0000313" key="3">
    <source>
        <dbReference type="EMBL" id="KAK4323945.1"/>
    </source>
</evidence>
<evidence type="ECO:0000313" key="4">
    <source>
        <dbReference type="Proteomes" id="UP001292094"/>
    </source>
</evidence>
<accession>A0AAE1UM87</accession>
<dbReference type="GO" id="GO:0005576">
    <property type="term" value="C:extracellular region"/>
    <property type="evidence" value="ECO:0007669"/>
    <property type="project" value="InterPro"/>
</dbReference>
<dbReference type="AlphaFoldDB" id="A0AAE1UM87"/>
<dbReference type="Pfam" id="PF01607">
    <property type="entry name" value="CBM_14"/>
    <property type="match status" value="2"/>
</dbReference>
<feature type="signal peptide" evidence="1">
    <location>
        <begin position="1"/>
        <end position="27"/>
    </location>
</feature>
<feature type="chain" id="PRO_5042098535" description="Chitin-binding type-2 domain-containing protein" evidence="1">
    <location>
        <begin position="28"/>
        <end position="218"/>
    </location>
</feature>